<protein>
    <submittedName>
        <fullName evidence="5">Helix-turn-helix transcriptional regulator</fullName>
    </submittedName>
</protein>
<dbReference type="Gene3D" id="1.10.260.40">
    <property type="entry name" value="lambda repressor-like DNA-binding domains"/>
    <property type="match status" value="1"/>
</dbReference>
<dbReference type="GO" id="GO:0003700">
    <property type="term" value="F:DNA-binding transcription factor activity"/>
    <property type="evidence" value="ECO:0007669"/>
    <property type="project" value="TreeGrafter"/>
</dbReference>
<dbReference type="PANTHER" id="PTHR46797">
    <property type="entry name" value="HTH-TYPE TRANSCRIPTIONAL REGULATOR"/>
    <property type="match status" value="1"/>
</dbReference>
<evidence type="ECO:0000256" key="3">
    <source>
        <dbReference type="ARBA" id="ARBA00023163"/>
    </source>
</evidence>
<dbReference type="InterPro" id="IPR050807">
    <property type="entry name" value="TransReg_Diox_bact_type"/>
</dbReference>
<dbReference type="RefSeq" id="WP_230756808.1">
    <property type="nucleotide sequence ID" value="NZ_JAINWA010000003.1"/>
</dbReference>
<name>A0AAE3JM94_9SPIR</name>
<dbReference type="PROSITE" id="PS50943">
    <property type="entry name" value="HTH_CROC1"/>
    <property type="match status" value="1"/>
</dbReference>
<reference evidence="5" key="1">
    <citation type="submission" date="2021-08" db="EMBL/GenBank/DDBJ databases">
        <title>Comparative analyses of Brucepasteria parasyntrophica and Teretinema zuelzerae.</title>
        <authorList>
            <person name="Song Y."/>
            <person name="Brune A."/>
        </authorList>
    </citation>
    <scope>NUCLEOTIDE SEQUENCE</scope>
    <source>
        <strain evidence="5">DSM 1903</strain>
    </source>
</reference>
<organism evidence="5 6">
    <name type="scientific">Teretinema zuelzerae</name>
    <dbReference type="NCBI Taxonomy" id="156"/>
    <lineage>
        <taxon>Bacteria</taxon>
        <taxon>Pseudomonadati</taxon>
        <taxon>Spirochaetota</taxon>
        <taxon>Spirochaetia</taxon>
        <taxon>Spirochaetales</taxon>
        <taxon>Treponemataceae</taxon>
        <taxon>Teretinema</taxon>
    </lineage>
</organism>
<dbReference type="InterPro" id="IPR010982">
    <property type="entry name" value="Lambda_DNA-bd_dom_sf"/>
</dbReference>
<keyword evidence="6" id="KW-1185">Reference proteome</keyword>
<feature type="domain" description="HTH cro/C1-type" evidence="4">
    <location>
        <begin position="11"/>
        <end position="65"/>
    </location>
</feature>
<dbReference type="PANTHER" id="PTHR46797:SF23">
    <property type="entry name" value="HTH-TYPE TRANSCRIPTIONAL REGULATOR SUTR"/>
    <property type="match status" value="1"/>
</dbReference>
<keyword evidence="2" id="KW-0238">DNA-binding</keyword>
<evidence type="ECO:0000256" key="1">
    <source>
        <dbReference type="ARBA" id="ARBA00023015"/>
    </source>
</evidence>
<dbReference type="CDD" id="cd00093">
    <property type="entry name" value="HTH_XRE"/>
    <property type="match status" value="1"/>
</dbReference>
<dbReference type="SMART" id="SM00530">
    <property type="entry name" value="HTH_XRE"/>
    <property type="match status" value="1"/>
</dbReference>
<gene>
    <name evidence="5" type="ORF">K7J14_12495</name>
</gene>
<accession>A0AAE3JM94</accession>
<dbReference type="Pfam" id="PF01381">
    <property type="entry name" value="HTH_3"/>
    <property type="match status" value="1"/>
</dbReference>
<sequence length="106" mass="11789">MDTKAVLAKNMKAARDRLGISQAKLAELAETSVAFIGEIEIGRKSPSLENLGKIAHALGLEVYQLLLTEAPTEVAERQTLLTDLKKDLSDKIHRDIDETIRDYLTR</sequence>
<dbReference type="SUPFAM" id="SSF47413">
    <property type="entry name" value="lambda repressor-like DNA-binding domains"/>
    <property type="match status" value="1"/>
</dbReference>
<evidence type="ECO:0000313" key="5">
    <source>
        <dbReference type="EMBL" id="MCD1655514.1"/>
    </source>
</evidence>
<dbReference type="GO" id="GO:0003677">
    <property type="term" value="F:DNA binding"/>
    <property type="evidence" value="ECO:0007669"/>
    <property type="project" value="UniProtKB-KW"/>
</dbReference>
<evidence type="ECO:0000313" key="6">
    <source>
        <dbReference type="Proteomes" id="UP001198163"/>
    </source>
</evidence>
<evidence type="ECO:0000259" key="4">
    <source>
        <dbReference type="PROSITE" id="PS50943"/>
    </source>
</evidence>
<dbReference type="AlphaFoldDB" id="A0AAE3JM94"/>
<proteinExistence type="predicted"/>
<keyword evidence="1" id="KW-0805">Transcription regulation</keyword>
<dbReference type="GO" id="GO:0005829">
    <property type="term" value="C:cytosol"/>
    <property type="evidence" value="ECO:0007669"/>
    <property type="project" value="TreeGrafter"/>
</dbReference>
<comment type="caution">
    <text evidence="5">The sequence shown here is derived from an EMBL/GenBank/DDBJ whole genome shotgun (WGS) entry which is preliminary data.</text>
</comment>
<evidence type="ECO:0000256" key="2">
    <source>
        <dbReference type="ARBA" id="ARBA00023125"/>
    </source>
</evidence>
<dbReference type="InterPro" id="IPR001387">
    <property type="entry name" value="Cro/C1-type_HTH"/>
</dbReference>
<dbReference type="EMBL" id="JAINWA010000003">
    <property type="protein sequence ID" value="MCD1655514.1"/>
    <property type="molecule type" value="Genomic_DNA"/>
</dbReference>
<keyword evidence="3" id="KW-0804">Transcription</keyword>
<dbReference type="Proteomes" id="UP001198163">
    <property type="component" value="Unassembled WGS sequence"/>
</dbReference>